<dbReference type="Pfam" id="PF13560">
    <property type="entry name" value="HTH_31"/>
    <property type="match status" value="1"/>
</dbReference>
<dbReference type="EMBL" id="BMWH01000020">
    <property type="protein sequence ID" value="GHA01679.1"/>
    <property type="molecule type" value="Genomic_DNA"/>
</dbReference>
<dbReference type="Gene3D" id="1.10.260.40">
    <property type="entry name" value="lambda repressor-like DNA-binding domains"/>
    <property type="match status" value="1"/>
</dbReference>
<proteinExistence type="predicted"/>
<dbReference type="SMART" id="SM00530">
    <property type="entry name" value="HTH_XRE"/>
    <property type="match status" value="1"/>
</dbReference>
<organism evidence="2 3">
    <name type="scientific">Streptomyces echinoruber</name>
    <dbReference type="NCBI Taxonomy" id="68898"/>
    <lineage>
        <taxon>Bacteria</taxon>
        <taxon>Bacillati</taxon>
        <taxon>Actinomycetota</taxon>
        <taxon>Actinomycetes</taxon>
        <taxon>Kitasatosporales</taxon>
        <taxon>Streptomycetaceae</taxon>
        <taxon>Streptomyces</taxon>
    </lineage>
</organism>
<dbReference type="Proteomes" id="UP000623010">
    <property type="component" value="Unassembled WGS sequence"/>
</dbReference>
<reference evidence="2" key="1">
    <citation type="journal article" date="2014" name="Int. J. Syst. Evol. Microbiol.">
        <title>Complete genome sequence of Corynebacterium casei LMG S-19264T (=DSM 44701T), isolated from a smear-ripened cheese.</title>
        <authorList>
            <consortium name="US DOE Joint Genome Institute (JGI-PGF)"/>
            <person name="Walter F."/>
            <person name="Albersmeier A."/>
            <person name="Kalinowski J."/>
            <person name="Ruckert C."/>
        </authorList>
    </citation>
    <scope>NUCLEOTIDE SEQUENCE</scope>
    <source>
        <strain evidence="2">JCM 5016</strain>
    </source>
</reference>
<evidence type="ECO:0000313" key="2">
    <source>
        <dbReference type="EMBL" id="GHA01679.1"/>
    </source>
</evidence>
<dbReference type="RefSeq" id="WP_190059397.1">
    <property type="nucleotide sequence ID" value="NZ_BMWH01000020.1"/>
</dbReference>
<dbReference type="InterPro" id="IPR001387">
    <property type="entry name" value="Cro/C1-type_HTH"/>
</dbReference>
<comment type="caution">
    <text evidence="2">The sequence shown here is derived from an EMBL/GenBank/DDBJ whole genome shotgun (WGS) entry which is preliminary data.</text>
</comment>
<feature type="domain" description="HTH cro/C1-type" evidence="1">
    <location>
        <begin position="20"/>
        <end position="74"/>
    </location>
</feature>
<dbReference type="SUPFAM" id="SSF47413">
    <property type="entry name" value="lambda repressor-like DNA-binding domains"/>
    <property type="match status" value="1"/>
</dbReference>
<dbReference type="CDD" id="cd00093">
    <property type="entry name" value="HTH_XRE"/>
    <property type="match status" value="1"/>
</dbReference>
<evidence type="ECO:0000313" key="3">
    <source>
        <dbReference type="Proteomes" id="UP000623010"/>
    </source>
</evidence>
<sequence>MPRDAPDWIIERRRELGDRIADLRVAAHYTQESFCEATGISRSHLQRIESGETDPRYGDLLRIAAALDTRVSVLVD</sequence>
<dbReference type="InterPro" id="IPR010982">
    <property type="entry name" value="Lambda_DNA-bd_dom_sf"/>
</dbReference>
<dbReference type="PROSITE" id="PS50943">
    <property type="entry name" value="HTH_CROC1"/>
    <property type="match status" value="1"/>
</dbReference>
<gene>
    <name evidence="2" type="ORF">GCM10010389_46340</name>
</gene>
<reference evidence="2" key="2">
    <citation type="submission" date="2020-09" db="EMBL/GenBank/DDBJ databases">
        <authorList>
            <person name="Sun Q."/>
            <person name="Ohkuma M."/>
        </authorList>
    </citation>
    <scope>NUCLEOTIDE SEQUENCE</scope>
    <source>
        <strain evidence="2">JCM 5016</strain>
    </source>
</reference>
<protein>
    <recommendedName>
        <fullName evidence="1">HTH cro/C1-type domain-containing protein</fullName>
    </recommendedName>
</protein>
<dbReference type="GO" id="GO:0003677">
    <property type="term" value="F:DNA binding"/>
    <property type="evidence" value="ECO:0007669"/>
    <property type="project" value="InterPro"/>
</dbReference>
<keyword evidence="3" id="KW-1185">Reference proteome</keyword>
<dbReference type="AlphaFoldDB" id="A0A918RM07"/>
<name>A0A918RM07_9ACTN</name>
<evidence type="ECO:0000259" key="1">
    <source>
        <dbReference type="PROSITE" id="PS50943"/>
    </source>
</evidence>
<accession>A0A918RM07</accession>